<dbReference type="Gene3D" id="1.20.1280.50">
    <property type="match status" value="1"/>
</dbReference>
<dbReference type="SUPFAM" id="SSF52047">
    <property type="entry name" value="RNI-like"/>
    <property type="match status" value="1"/>
</dbReference>
<reference evidence="2" key="1">
    <citation type="submission" date="2020-05" db="EMBL/GenBank/DDBJ databases">
        <title>Mycena genomes resolve the evolution of fungal bioluminescence.</title>
        <authorList>
            <person name="Tsai I.J."/>
        </authorList>
    </citation>
    <scope>NUCLEOTIDE SEQUENCE</scope>
    <source>
        <strain evidence="2">160909Yilan</strain>
    </source>
</reference>
<dbReference type="OrthoDB" id="2269034at2759"/>
<dbReference type="InterPro" id="IPR032675">
    <property type="entry name" value="LRR_dom_sf"/>
</dbReference>
<sequence>MTYAPVSVRAILVEQIERTRQSSKTDIERLIQASELKLTYLEWQTRTFVELRDRERAYVESLKYIISPIRTLPIELLVEIFRFAINDETHVKDAYRISQICADWRKVAHATLRLWTRPIRVDLGSRRIHGKEQFYAYGLGAWLARSAPLPLPVSLQLDLPTADPRILGQVIRIAPRIRSLNCSDYFPFSLISRLARCRLDCLEELELGLTDVDIPQPPALTTVPRLRKSSITIQSAEPHVLVPWAQLTDLALDSDSPSIILDILSQCPTLTHASICTSGWPGYIAAPMKQPPLPFSHLHTLSLDFGYSEHVMPCLGSLSTPALEALHLNFVEMQDTMESEEPLTRFLMRSPNITRLEILSGRYAPASHELIAVLRHAPRLTHLKLAYTYDHSLNDTLLHGLSYKDNVAPLVPDLHNLVLDSVDEDGFSTNALEHLFVSR</sequence>
<comment type="caution">
    <text evidence="2">The sequence shown here is derived from an EMBL/GenBank/DDBJ whole genome shotgun (WGS) entry which is preliminary data.</text>
</comment>
<dbReference type="Pfam" id="PF12937">
    <property type="entry name" value="F-box-like"/>
    <property type="match status" value="1"/>
</dbReference>
<dbReference type="EMBL" id="JACAZH010000010">
    <property type="protein sequence ID" value="KAF7357548.1"/>
    <property type="molecule type" value="Genomic_DNA"/>
</dbReference>
<organism evidence="2 3">
    <name type="scientific">Mycena sanguinolenta</name>
    <dbReference type="NCBI Taxonomy" id="230812"/>
    <lineage>
        <taxon>Eukaryota</taxon>
        <taxon>Fungi</taxon>
        <taxon>Dikarya</taxon>
        <taxon>Basidiomycota</taxon>
        <taxon>Agaricomycotina</taxon>
        <taxon>Agaricomycetes</taxon>
        <taxon>Agaricomycetidae</taxon>
        <taxon>Agaricales</taxon>
        <taxon>Marasmiineae</taxon>
        <taxon>Mycenaceae</taxon>
        <taxon>Mycena</taxon>
    </lineage>
</organism>
<proteinExistence type="predicted"/>
<evidence type="ECO:0000259" key="1">
    <source>
        <dbReference type="Pfam" id="PF12937"/>
    </source>
</evidence>
<dbReference type="SUPFAM" id="SSF81383">
    <property type="entry name" value="F-box domain"/>
    <property type="match status" value="1"/>
</dbReference>
<name>A0A8H6YD68_9AGAR</name>
<dbReference type="Proteomes" id="UP000623467">
    <property type="component" value="Unassembled WGS sequence"/>
</dbReference>
<keyword evidence="3" id="KW-1185">Reference proteome</keyword>
<evidence type="ECO:0000313" key="2">
    <source>
        <dbReference type="EMBL" id="KAF7357548.1"/>
    </source>
</evidence>
<gene>
    <name evidence="2" type="ORF">MSAN_01351100</name>
</gene>
<evidence type="ECO:0000313" key="3">
    <source>
        <dbReference type="Proteomes" id="UP000623467"/>
    </source>
</evidence>
<protein>
    <recommendedName>
        <fullName evidence="1">F-box domain-containing protein</fullName>
    </recommendedName>
</protein>
<dbReference type="AlphaFoldDB" id="A0A8H6YD68"/>
<dbReference type="Gene3D" id="3.80.10.10">
    <property type="entry name" value="Ribonuclease Inhibitor"/>
    <property type="match status" value="1"/>
</dbReference>
<accession>A0A8H6YD68</accession>
<dbReference type="InterPro" id="IPR001810">
    <property type="entry name" value="F-box_dom"/>
</dbReference>
<dbReference type="InterPro" id="IPR036047">
    <property type="entry name" value="F-box-like_dom_sf"/>
</dbReference>
<feature type="domain" description="F-box" evidence="1">
    <location>
        <begin position="70"/>
        <end position="118"/>
    </location>
</feature>